<name>A0ABR3NCT3_9TELE</name>
<reference evidence="2 3" key="1">
    <citation type="submission" date="2023-09" db="EMBL/GenBank/DDBJ databases">
        <authorList>
            <person name="Wang M."/>
        </authorList>
    </citation>
    <scope>NUCLEOTIDE SEQUENCE [LARGE SCALE GENOMIC DNA]</scope>
    <source>
        <strain evidence="2">GT-2023</strain>
        <tissue evidence="2">Liver</tissue>
    </source>
</reference>
<accession>A0ABR3NCT3</accession>
<organism evidence="2 3">
    <name type="scientific">Cirrhinus molitorella</name>
    <name type="common">mud carp</name>
    <dbReference type="NCBI Taxonomy" id="172907"/>
    <lineage>
        <taxon>Eukaryota</taxon>
        <taxon>Metazoa</taxon>
        <taxon>Chordata</taxon>
        <taxon>Craniata</taxon>
        <taxon>Vertebrata</taxon>
        <taxon>Euteleostomi</taxon>
        <taxon>Actinopterygii</taxon>
        <taxon>Neopterygii</taxon>
        <taxon>Teleostei</taxon>
        <taxon>Ostariophysi</taxon>
        <taxon>Cypriniformes</taxon>
        <taxon>Cyprinidae</taxon>
        <taxon>Labeoninae</taxon>
        <taxon>Labeonini</taxon>
        <taxon>Cirrhinus</taxon>
    </lineage>
</organism>
<proteinExistence type="predicted"/>
<evidence type="ECO:0000313" key="3">
    <source>
        <dbReference type="Proteomes" id="UP001558613"/>
    </source>
</evidence>
<comment type="caution">
    <text evidence="2">The sequence shown here is derived from an EMBL/GenBank/DDBJ whole genome shotgun (WGS) entry which is preliminary data.</text>
</comment>
<evidence type="ECO:0000256" key="1">
    <source>
        <dbReference type="SAM" id="MobiDB-lite"/>
    </source>
</evidence>
<evidence type="ECO:0000313" key="2">
    <source>
        <dbReference type="EMBL" id="KAL1274744.1"/>
    </source>
</evidence>
<keyword evidence="3" id="KW-1185">Reference proteome</keyword>
<protein>
    <submittedName>
        <fullName evidence="2">Uncharacterized protein</fullName>
    </submittedName>
</protein>
<dbReference type="Proteomes" id="UP001558613">
    <property type="component" value="Unassembled WGS sequence"/>
</dbReference>
<feature type="compositionally biased region" description="Basic and acidic residues" evidence="1">
    <location>
        <begin position="66"/>
        <end position="77"/>
    </location>
</feature>
<feature type="region of interest" description="Disordered" evidence="1">
    <location>
        <begin position="50"/>
        <end position="90"/>
    </location>
</feature>
<dbReference type="EMBL" id="JAYMGO010000005">
    <property type="protein sequence ID" value="KAL1274744.1"/>
    <property type="molecule type" value="Genomic_DNA"/>
</dbReference>
<gene>
    <name evidence="2" type="ORF">QQF64_027558</name>
</gene>
<sequence>MNEGLMGLDDMRGWLSGNDYCGGLNQEALASRTLGAPRYYISCQDTLRNNQSFRDPLTTGGGTSAPREEERGRERTNRGHMRKLPAHVPPSILNALQEQIPAITRRISSGVDMQQKS</sequence>